<dbReference type="EMBL" id="JAXCLW010000001">
    <property type="protein sequence ID" value="MDY0881923.1"/>
    <property type="molecule type" value="Genomic_DNA"/>
</dbReference>
<dbReference type="PANTHER" id="PTHR11895:SF7">
    <property type="entry name" value="GLUTAMYL-TRNA(GLN) AMIDOTRANSFERASE SUBUNIT A, MITOCHONDRIAL"/>
    <property type="match status" value="1"/>
</dbReference>
<evidence type="ECO:0000313" key="4">
    <source>
        <dbReference type="Proteomes" id="UP001279642"/>
    </source>
</evidence>
<name>A0ABU5E6I8_9PROT</name>
<dbReference type="PANTHER" id="PTHR11895">
    <property type="entry name" value="TRANSAMIDASE"/>
    <property type="match status" value="1"/>
</dbReference>
<comment type="caution">
    <text evidence="3">The sequence shown here is derived from an EMBL/GenBank/DDBJ whole genome shotgun (WGS) entry which is preliminary data.</text>
</comment>
<dbReference type="InterPro" id="IPR023631">
    <property type="entry name" value="Amidase_dom"/>
</dbReference>
<evidence type="ECO:0000259" key="2">
    <source>
        <dbReference type="Pfam" id="PF01425"/>
    </source>
</evidence>
<sequence>MSNAELCYLSATEAQKLFRKRKLSPVELMQAVIDQAEAVNGKLKAFTFTHFDEAMDQARAAEAKFMSRSSRVGALEGLPIAAKDESWIAGKPTSYGSLITKDHIAATTSPNNERILKAGGIIHARSATPEFSCASFTHSRLWGVTRNPWNTRYTPGGSSGGSGASLAAGMSALATGSDIGGSIRIPAAASGVVGFKPPHGRNPDDAPFNLDPYCHTGPMARSVQDAILLQNVICGPSPTDIASLRPKLRLPSEYKPIKGWKIAYSLDLGFFEVNKDVVANTKKALSVFRSLGATVEEVDLGWGPEVLKAGANHLDHLFGTMMANYARKHRKVMTKYAVRFAREASRSTPAKFLSAMETAGKMYETFGPMMEKYDVFICPTNALPAVKADYEPGVDSLRINGKVSALHPMLGWCMTTPFNTLSRCPVLSVPTGRAGNGVPTGMQIVGRTYCDADVFQAGMAYETAVGGWYGDKRRRPKL</sequence>
<dbReference type="RefSeq" id="WP_320506965.1">
    <property type="nucleotide sequence ID" value="NZ_JAXCLW010000001.1"/>
</dbReference>
<keyword evidence="4" id="KW-1185">Reference proteome</keyword>
<dbReference type="InterPro" id="IPR000120">
    <property type="entry name" value="Amidase"/>
</dbReference>
<accession>A0ABU5E6I8</accession>
<proteinExistence type="inferred from homology"/>
<comment type="similarity">
    <text evidence="1">Belongs to the amidase family.</text>
</comment>
<gene>
    <name evidence="3" type="ORF">SMD27_03645</name>
</gene>
<evidence type="ECO:0000313" key="3">
    <source>
        <dbReference type="EMBL" id="MDY0881923.1"/>
    </source>
</evidence>
<dbReference type="Gene3D" id="3.90.1300.10">
    <property type="entry name" value="Amidase signature (AS) domain"/>
    <property type="match status" value="1"/>
</dbReference>
<reference evidence="3 4" key="1">
    <citation type="journal article" date="2016" name="Antonie Van Leeuwenhoek">
        <title>Dongia soli sp. nov., isolated from soil from Dokdo, Korea.</title>
        <authorList>
            <person name="Kim D.U."/>
            <person name="Lee H."/>
            <person name="Kim H."/>
            <person name="Kim S.G."/>
            <person name="Ka J.O."/>
        </authorList>
    </citation>
    <scope>NUCLEOTIDE SEQUENCE [LARGE SCALE GENOMIC DNA]</scope>
    <source>
        <strain evidence="3 4">D78</strain>
    </source>
</reference>
<dbReference type="SUPFAM" id="SSF75304">
    <property type="entry name" value="Amidase signature (AS) enzymes"/>
    <property type="match status" value="1"/>
</dbReference>
<evidence type="ECO:0000256" key="1">
    <source>
        <dbReference type="ARBA" id="ARBA00009199"/>
    </source>
</evidence>
<protein>
    <submittedName>
        <fullName evidence="3">Amidase</fullName>
    </submittedName>
</protein>
<dbReference type="Proteomes" id="UP001279642">
    <property type="component" value="Unassembled WGS sequence"/>
</dbReference>
<dbReference type="Pfam" id="PF01425">
    <property type="entry name" value="Amidase"/>
    <property type="match status" value="1"/>
</dbReference>
<dbReference type="InterPro" id="IPR020556">
    <property type="entry name" value="Amidase_CS"/>
</dbReference>
<dbReference type="PROSITE" id="PS00571">
    <property type="entry name" value="AMIDASES"/>
    <property type="match status" value="1"/>
</dbReference>
<feature type="domain" description="Amidase" evidence="2">
    <location>
        <begin position="27"/>
        <end position="454"/>
    </location>
</feature>
<dbReference type="InterPro" id="IPR036928">
    <property type="entry name" value="AS_sf"/>
</dbReference>
<organism evidence="3 4">
    <name type="scientific">Dongia soli</name>
    <dbReference type="NCBI Taxonomy" id="600628"/>
    <lineage>
        <taxon>Bacteria</taxon>
        <taxon>Pseudomonadati</taxon>
        <taxon>Pseudomonadota</taxon>
        <taxon>Alphaproteobacteria</taxon>
        <taxon>Rhodospirillales</taxon>
        <taxon>Dongiaceae</taxon>
        <taxon>Dongia</taxon>
    </lineage>
</organism>